<dbReference type="Proteomes" id="UP000241010">
    <property type="component" value="Unassembled WGS sequence"/>
</dbReference>
<comment type="caution">
    <text evidence="2">The sequence shown here is derived from an EMBL/GenBank/DDBJ whole genome shotgun (WGS) entry which is preliminary data.</text>
</comment>
<evidence type="ECO:0000256" key="1">
    <source>
        <dbReference type="SAM" id="SignalP"/>
    </source>
</evidence>
<dbReference type="RefSeq" id="WP_107661897.1">
    <property type="nucleotide sequence ID" value="NZ_PZKG01000001.1"/>
</dbReference>
<reference evidence="2 3" key="1">
    <citation type="submission" date="2018-03" db="EMBL/GenBank/DDBJ databases">
        <title>Cereibacter changlensis.</title>
        <authorList>
            <person name="Meyer T.E."/>
            <person name="Miller S."/>
            <person name="Lodha T."/>
            <person name="Gandham S."/>
            <person name="Chintalapati S."/>
            <person name="Chintalapati V.R."/>
        </authorList>
    </citation>
    <scope>NUCLEOTIDE SEQUENCE [LARGE SCALE GENOMIC DNA]</scope>
    <source>
        <strain evidence="2 3">JA139</strain>
    </source>
</reference>
<feature type="chain" id="PRO_5015532725" evidence="1">
    <location>
        <begin position="23"/>
        <end position="240"/>
    </location>
</feature>
<sequence>MGLTRIMAAGGLMLALAQPAAAQGFTPPEGCTGFMTVQSRGCRVSNHYRCEKDAPGDQWRADFDQQGVFFLSRIDSEAQWVESYEMFPTVAQVMDPNPQDPASFTELLGGTDTYAFGLSKDNGERSEVSGFDRLTGRTVVIDGIPLEETAFEFTETSIGGSVLRRARGREYIHRDWRLFFSGPTEWDAGDGSFVPVDGSPVQFIFPGEPGFAATQPIFDCDAILSQSPVFDLLQRVRHDQ</sequence>
<proteinExistence type="predicted"/>
<name>A0A2T4K0U7_9RHOB</name>
<keyword evidence="1" id="KW-0732">Signal</keyword>
<accession>A0A2T4K0U7</accession>
<keyword evidence="3" id="KW-1185">Reference proteome</keyword>
<evidence type="ECO:0000313" key="3">
    <source>
        <dbReference type="Proteomes" id="UP000241010"/>
    </source>
</evidence>
<evidence type="ECO:0000313" key="2">
    <source>
        <dbReference type="EMBL" id="PTE23717.1"/>
    </source>
</evidence>
<dbReference type="OrthoDB" id="7844595at2"/>
<feature type="signal peptide" evidence="1">
    <location>
        <begin position="1"/>
        <end position="22"/>
    </location>
</feature>
<organism evidence="2 3">
    <name type="scientific">Cereibacter changlensis JA139</name>
    <dbReference type="NCBI Taxonomy" id="1188249"/>
    <lineage>
        <taxon>Bacteria</taxon>
        <taxon>Pseudomonadati</taxon>
        <taxon>Pseudomonadota</taxon>
        <taxon>Alphaproteobacteria</taxon>
        <taxon>Rhodobacterales</taxon>
        <taxon>Paracoccaceae</taxon>
        <taxon>Cereibacter</taxon>
    </lineage>
</organism>
<dbReference type="EMBL" id="PZKG01000001">
    <property type="protein sequence ID" value="PTE23717.1"/>
    <property type="molecule type" value="Genomic_DNA"/>
</dbReference>
<protein>
    <submittedName>
        <fullName evidence="2">Uncharacterized protein</fullName>
    </submittedName>
</protein>
<gene>
    <name evidence="2" type="ORF">C5F48_00215</name>
</gene>
<dbReference type="AlphaFoldDB" id="A0A2T4K0U7"/>